<gene>
    <name evidence="6" type="ORF">GGR02_003186</name>
</gene>
<dbReference type="InterPro" id="IPR016032">
    <property type="entry name" value="Sig_transdc_resp-reg_C-effctor"/>
</dbReference>
<evidence type="ECO:0000259" key="5">
    <source>
        <dbReference type="PROSITE" id="PS51755"/>
    </source>
</evidence>
<evidence type="ECO:0000256" key="1">
    <source>
        <dbReference type="ARBA" id="ARBA00023015"/>
    </source>
</evidence>
<dbReference type="InterPro" id="IPR036388">
    <property type="entry name" value="WH-like_DNA-bd_sf"/>
</dbReference>
<accession>A0A840E2F3</accession>
<evidence type="ECO:0000313" key="6">
    <source>
        <dbReference type="EMBL" id="MBB4075366.1"/>
    </source>
</evidence>
<dbReference type="Pfam" id="PF00486">
    <property type="entry name" value="Trans_reg_C"/>
    <property type="match status" value="1"/>
</dbReference>
<dbReference type="SUPFAM" id="SSF46894">
    <property type="entry name" value="C-terminal effector domain of the bipartite response regulators"/>
    <property type="match status" value="1"/>
</dbReference>
<keyword evidence="1" id="KW-0805">Transcription regulation</keyword>
<sequence length="228" mass="26246">MEVVLYSRSYNQASLIKLLLEAEKINMRHVTDRQLVEEALHKQDCIAVIIDMPKPTSEEIADWNQLVQSSCVPVLLLSSNETDVQSVLLRQQATLELAKPFSVFFKYLYFIRKEEEKENQVTVDRELVQLIPGVIFDVGGLCVWRNQKCIPLSGTEFKLLYLLAKNSGRRFTADELIDYIDLTGHSSLYFHIKNLREKIEEDPSHPVVLTHRRGYGYGICTQEITKGE</sequence>
<dbReference type="GO" id="GO:0006355">
    <property type="term" value="P:regulation of DNA-templated transcription"/>
    <property type="evidence" value="ECO:0007669"/>
    <property type="project" value="InterPro"/>
</dbReference>
<evidence type="ECO:0000313" key="7">
    <source>
        <dbReference type="Proteomes" id="UP000559598"/>
    </source>
</evidence>
<evidence type="ECO:0000256" key="2">
    <source>
        <dbReference type="ARBA" id="ARBA00023125"/>
    </source>
</evidence>
<evidence type="ECO:0000256" key="4">
    <source>
        <dbReference type="PROSITE-ProRule" id="PRU01091"/>
    </source>
</evidence>
<keyword evidence="7" id="KW-1185">Reference proteome</keyword>
<proteinExistence type="predicted"/>
<dbReference type="EMBL" id="JACIDE010000030">
    <property type="protein sequence ID" value="MBB4075366.1"/>
    <property type="molecule type" value="Genomic_DNA"/>
</dbReference>
<dbReference type="Proteomes" id="UP000559598">
    <property type="component" value="Unassembled WGS sequence"/>
</dbReference>
<dbReference type="SMART" id="SM00862">
    <property type="entry name" value="Trans_reg_C"/>
    <property type="match status" value="1"/>
</dbReference>
<dbReference type="RefSeq" id="WP_183185866.1">
    <property type="nucleotide sequence ID" value="NZ_BMNP01000030.1"/>
</dbReference>
<dbReference type="AlphaFoldDB" id="A0A840E2F3"/>
<dbReference type="GO" id="GO:0003677">
    <property type="term" value="F:DNA binding"/>
    <property type="evidence" value="ECO:0007669"/>
    <property type="project" value="UniProtKB-UniRule"/>
</dbReference>
<evidence type="ECO:0000256" key="3">
    <source>
        <dbReference type="ARBA" id="ARBA00023163"/>
    </source>
</evidence>
<comment type="caution">
    <text evidence="6">The sequence shown here is derived from an EMBL/GenBank/DDBJ whole genome shotgun (WGS) entry which is preliminary data.</text>
</comment>
<dbReference type="InterPro" id="IPR001867">
    <property type="entry name" value="OmpR/PhoB-type_DNA-bd"/>
</dbReference>
<feature type="DNA-binding region" description="OmpR/PhoB-type" evidence="4">
    <location>
        <begin position="125"/>
        <end position="221"/>
    </location>
</feature>
<organism evidence="6 7">
    <name type="scientific">Anoxybacteroides voinovskiense</name>
    <dbReference type="NCBI Taxonomy" id="230470"/>
    <lineage>
        <taxon>Bacteria</taxon>
        <taxon>Bacillati</taxon>
        <taxon>Bacillota</taxon>
        <taxon>Bacilli</taxon>
        <taxon>Bacillales</taxon>
        <taxon>Anoxybacillaceae</taxon>
        <taxon>Anoxybacteroides</taxon>
    </lineage>
</organism>
<keyword evidence="3" id="KW-0804">Transcription</keyword>
<keyword evidence="2 4" id="KW-0238">DNA-binding</keyword>
<dbReference type="Gene3D" id="1.10.10.10">
    <property type="entry name" value="Winged helix-like DNA-binding domain superfamily/Winged helix DNA-binding domain"/>
    <property type="match status" value="1"/>
</dbReference>
<dbReference type="SUPFAM" id="SSF52172">
    <property type="entry name" value="CheY-like"/>
    <property type="match status" value="1"/>
</dbReference>
<name>A0A840E2F3_9BACL</name>
<feature type="domain" description="OmpR/PhoB-type" evidence="5">
    <location>
        <begin position="125"/>
        <end position="221"/>
    </location>
</feature>
<protein>
    <submittedName>
        <fullName evidence="6">DNA-binding response OmpR family regulator</fullName>
    </submittedName>
</protein>
<dbReference type="PROSITE" id="PS51755">
    <property type="entry name" value="OMPR_PHOB"/>
    <property type="match status" value="1"/>
</dbReference>
<dbReference type="InterPro" id="IPR011006">
    <property type="entry name" value="CheY-like_superfamily"/>
</dbReference>
<dbReference type="CDD" id="cd00383">
    <property type="entry name" value="trans_reg_C"/>
    <property type="match status" value="1"/>
</dbReference>
<dbReference type="GO" id="GO:0000160">
    <property type="term" value="P:phosphorelay signal transduction system"/>
    <property type="evidence" value="ECO:0007669"/>
    <property type="project" value="InterPro"/>
</dbReference>
<reference evidence="6 7" key="1">
    <citation type="submission" date="2020-08" db="EMBL/GenBank/DDBJ databases">
        <title>Genomic Encyclopedia of Type Strains, Phase IV (KMG-IV): sequencing the most valuable type-strain genomes for metagenomic binning, comparative biology and taxonomic classification.</title>
        <authorList>
            <person name="Goeker M."/>
        </authorList>
    </citation>
    <scope>NUCLEOTIDE SEQUENCE [LARGE SCALE GENOMIC DNA]</scope>
    <source>
        <strain evidence="6 7">DSM 17075</strain>
    </source>
</reference>